<dbReference type="RefSeq" id="WP_057906786.1">
    <property type="nucleotide sequence ID" value="NZ_AYYZ01000029.1"/>
</dbReference>
<dbReference type="STRING" id="1423820.FC64_GL000916"/>
<dbReference type="InterPro" id="IPR023485">
    <property type="entry name" value="Ptyr_pPase"/>
</dbReference>
<dbReference type="PANTHER" id="PTHR43428:SF1">
    <property type="entry name" value="ARSENATE REDUCTASE"/>
    <property type="match status" value="1"/>
</dbReference>
<protein>
    <recommendedName>
        <fullName evidence="2">Phosphotyrosine protein phosphatase I domain-containing protein</fullName>
    </recommendedName>
</protein>
<gene>
    <name evidence="3" type="ORF">FC64_GL000916</name>
</gene>
<proteinExistence type="predicted"/>
<accession>A0A0R1ZAN5</accession>
<dbReference type="Gene3D" id="3.40.50.2300">
    <property type="match status" value="1"/>
</dbReference>
<dbReference type="PATRIC" id="fig|1423820.4.peg.938"/>
<dbReference type="EMBL" id="AYYZ01000029">
    <property type="protein sequence ID" value="KRM51729.1"/>
    <property type="molecule type" value="Genomic_DNA"/>
</dbReference>
<evidence type="ECO:0000256" key="1">
    <source>
        <dbReference type="ARBA" id="ARBA00022849"/>
    </source>
</evidence>
<evidence type="ECO:0000313" key="3">
    <source>
        <dbReference type="EMBL" id="KRM51729.1"/>
    </source>
</evidence>
<dbReference type="Proteomes" id="UP000051291">
    <property type="component" value="Unassembled WGS sequence"/>
</dbReference>
<feature type="domain" description="Phosphotyrosine protein phosphatase I" evidence="2">
    <location>
        <begin position="1"/>
        <end position="126"/>
    </location>
</feature>
<dbReference type="Pfam" id="PF01451">
    <property type="entry name" value="LMWPc"/>
    <property type="match status" value="1"/>
</dbReference>
<evidence type="ECO:0000313" key="4">
    <source>
        <dbReference type="Proteomes" id="UP000051291"/>
    </source>
</evidence>
<evidence type="ECO:0000259" key="2">
    <source>
        <dbReference type="SMART" id="SM00226"/>
    </source>
</evidence>
<dbReference type="GO" id="GO:0046685">
    <property type="term" value="P:response to arsenic-containing substance"/>
    <property type="evidence" value="ECO:0007669"/>
    <property type="project" value="UniProtKB-KW"/>
</dbReference>
<name>A0A0R1ZAN5_9LACO</name>
<organism evidence="3 4">
    <name type="scientific">Ligilactobacillus araffinosus DSM 20653</name>
    <dbReference type="NCBI Taxonomy" id="1423820"/>
    <lineage>
        <taxon>Bacteria</taxon>
        <taxon>Bacillati</taxon>
        <taxon>Bacillota</taxon>
        <taxon>Bacilli</taxon>
        <taxon>Lactobacillales</taxon>
        <taxon>Lactobacillaceae</taxon>
        <taxon>Ligilactobacillus</taxon>
    </lineage>
</organism>
<keyword evidence="1" id="KW-0059">Arsenical resistance</keyword>
<sequence>MNIAFVCIQNSCRSQIAEAFGKKYFPDTINCYSAGTNPANQINPRAIKIMNEKYHIDMTQKQYPKKISQLPPIDILVTMGCGIQCPYVSCKKLIEWNIEDPAEKDDQTFSKIIEQIKTNVTNLKSSVIVK</sequence>
<reference evidence="3 4" key="1">
    <citation type="journal article" date="2015" name="Genome Announc.">
        <title>Expanding the biotechnology potential of lactobacilli through comparative genomics of 213 strains and associated genera.</title>
        <authorList>
            <person name="Sun Z."/>
            <person name="Harris H.M."/>
            <person name="McCann A."/>
            <person name="Guo C."/>
            <person name="Argimon S."/>
            <person name="Zhang W."/>
            <person name="Yang X."/>
            <person name="Jeffery I.B."/>
            <person name="Cooney J.C."/>
            <person name="Kagawa T.F."/>
            <person name="Liu W."/>
            <person name="Song Y."/>
            <person name="Salvetti E."/>
            <person name="Wrobel A."/>
            <person name="Rasinkangas P."/>
            <person name="Parkhill J."/>
            <person name="Rea M.C."/>
            <person name="O'Sullivan O."/>
            <person name="Ritari J."/>
            <person name="Douillard F.P."/>
            <person name="Paul Ross R."/>
            <person name="Yang R."/>
            <person name="Briner A.E."/>
            <person name="Felis G.E."/>
            <person name="de Vos W.M."/>
            <person name="Barrangou R."/>
            <person name="Klaenhammer T.R."/>
            <person name="Caufield P.W."/>
            <person name="Cui Y."/>
            <person name="Zhang H."/>
            <person name="O'Toole P.W."/>
        </authorList>
    </citation>
    <scope>NUCLEOTIDE SEQUENCE [LARGE SCALE GENOMIC DNA]</scope>
    <source>
        <strain evidence="3 4">DSM 20653</strain>
    </source>
</reference>
<dbReference type="PANTHER" id="PTHR43428">
    <property type="entry name" value="ARSENATE REDUCTASE"/>
    <property type="match status" value="1"/>
</dbReference>
<keyword evidence="4" id="KW-1185">Reference proteome</keyword>
<dbReference type="SUPFAM" id="SSF52788">
    <property type="entry name" value="Phosphotyrosine protein phosphatases I"/>
    <property type="match status" value="1"/>
</dbReference>
<dbReference type="SMART" id="SM00226">
    <property type="entry name" value="LMWPc"/>
    <property type="match status" value="1"/>
</dbReference>
<dbReference type="InterPro" id="IPR036196">
    <property type="entry name" value="Ptyr_pPase_sf"/>
</dbReference>
<comment type="caution">
    <text evidence="3">The sequence shown here is derived from an EMBL/GenBank/DDBJ whole genome shotgun (WGS) entry which is preliminary data.</text>
</comment>
<dbReference type="AlphaFoldDB" id="A0A0R1ZAN5"/>